<dbReference type="Gene3D" id="3.30.710.10">
    <property type="entry name" value="Potassium Channel Kv1.1, Chain A"/>
    <property type="match status" value="1"/>
</dbReference>
<dbReference type="InterPro" id="IPR000210">
    <property type="entry name" value="BTB/POZ_dom"/>
</dbReference>
<organism evidence="3 4">
    <name type="scientific">Ascobolus immersus RN42</name>
    <dbReference type="NCBI Taxonomy" id="1160509"/>
    <lineage>
        <taxon>Eukaryota</taxon>
        <taxon>Fungi</taxon>
        <taxon>Dikarya</taxon>
        <taxon>Ascomycota</taxon>
        <taxon>Pezizomycotina</taxon>
        <taxon>Pezizomycetes</taxon>
        <taxon>Pezizales</taxon>
        <taxon>Ascobolaceae</taxon>
        <taxon>Ascobolus</taxon>
    </lineage>
</organism>
<feature type="region of interest" description="Disordered" evidence="1">
    <location>
        <begin position="222"/>
        <end position="253"/>
    </location>
</feature>
<evidence type="ECO:0000313" key="3">
    <source>
        <dbReference type="EMBL" id="RPA75666.1"/>
    </source>
</evidence>
<proteinExistence type="predicted"/>
<dbReference type="InterPro" id="IPR011333">
    <property type="entry name" value="SKP1/BTB/POZ_sf"/>
</dbReference>
<dbReference type="PANTHER" id="PTHR47843">
    <property type="entry name" value="BTB DOMAIN-CONTAINING PROTEIN-RELATED"/>
    <property type="match status" value="1"/>
</dbReference>
<evidence type="ECO:0000259" key="2">
    <source>
        <dbReference type="PROSITE" id="PS50097"/>
    </source>
</evidence>
<feature type="region of interest" description="Disordered" evidence="1">
    <location>
        <begin position="1"/>
        <end position="51"/>
    </location>
</feature>
<dbReference type="PROSITE" id="PS50097">
    <property type="entry name" value="BTB"/>
    <property type="match status" value="1"/>
</dbReference>
<dbReference type="Proteomes" id="UP000275078">
    <property type="component" value="Unassembled WGS sequence"/>
</dbReference>
<reference evidence="3 4" key="1">
    <citation type="journal article" date="2018" name="Nat. Ecol. Evol.">
        <title>Pezizomycetes genomes reveal the molecular basis of ectomycorrhizal truffle lifestyle.</title>
        <authorList>
            <person name="Murat C."/>
            <person name="Payen T."/>
            <person name="Noel B."/>
            <person name="Kuo A."/>
            <person name="Morin E."/>
            <person name="Chen J."/>
            <person name="Kohler A."/>
            <person name="Krizsan K."/>
            <person name="Balestrini R."/>
            <person name="Da Silva C."/>
            <person name="Montanini B."/>
            <person name="Hainaut M."/>
            <person name="Levati E."/>
            <person name="Barry K.W."/>
            <person name="Belfiori B."/>
            <person name="Cichocki N."/>
            <person name="Clum A."/>
            <person name="Dockter R.B."/>
            <person name="Fauchery L."/>
            <person name="Guy J."/>
            <person name="Iotti M."/>
            <person name="Le Tacon F."/>
            <person name="Lindquist E.A."/>
            <person name="Lipzen A."/>
            <person name="Malagnac F."/>
            <person name="Mello A."/>
            <person name="Molinier V."/>
            <person name="Miyauchi S."/>
            <person name="Poulain J."/>
            <person name="Riccioni C."/>
            <person name="Rubini A."/>
            <person name="Sitrit Y."/>
            <person name="Splivallo R."/>
            <person name="Traeger S."/>
            <person name="Wang M."/>
            <person name="Zifcakova L."/>
            <person name="Wipf D."/>
            <person name="Zambonelli A."/>
            <person name="Paolocci F."/>
            <person name="Nowrousian M."/>
            <person name="Ottonello S."/>
            <person name="Baldrian P."/>
            <person name="Spatafora J.W."/>
            <person name="Henrissat B."/>
            <person name="Nagy L.G."/>
            <person name="Aury J.M."/>
            <person name="Wincker P."/>
            <person name="Grigoriev I.V."/>
            <person name="Bonfante P."/>
            <person name="Martin F.M."/>
        </authorList>
    </citation>
    <scope>NUCLEOTIDE SEQUENCE [LARGE SCALE GENOMIC DNA]</scope>
    <source>
        <strain evidence="3 4">RN42</strain>
    </source>
</reference>
<dbReference type="PANTHER" id="PTHR47843:SF5">
    <property type="entry name" value="BTB_POZ DOMAIN PROTEIN"/>
    <property type="match status" value="1"/>
</dbReference>
<gene>
    <name evidence="3" type="ORF">BJ508DRAFT_379909</name>
</gene>
<name>A0A3N4HRQ1_ASCIM</name>
<evidence type="ECO:0000313" key="4">
    <source>
        <dbReference type="Proteomes" id="UP000275078"/>
    </source>
</evidence>
<feature type="region of interest" description="Disordered" evidence="1">
    <location>
        <begin position="195"/>
        <end position="214"/>
    </location>
</feature>
<feature type="compositionally biased region" description="Acidic residues" evidence="1">
    <location>
        <begin position="236"/>
        <end position="245"/>
    </location>
</feature>
<dbReference type="Pfam" id="PF00651">
    <property type="entry name" value="BTB"/>
    <property type="match status" value="1"/>
</dbReference>
<sequence length="253" mass="27991">MTIEEHPSNPVTLDESDSDSETGYTVTPPDSRPPSPLYPSPADALDDPNPELASSFRGMGELFFLNPAFSDVTIIVGDRSFPAHRNVICSQSRFFFLALRGGFKEAQESKITIMDETPMNIYRLLQYLYIGNYRECRTRCTDMECDSQYYAPVEERYSLRTNFTMRRLGDKYLIPGLVQKANEKILHQLKHLQDETERCKNPDADGKEGGSVEARGAEDVVEAGEEGAYNVPGGVEGDEGVEEIGEGVSGGGA</sequence>
<keyword evidence="4" id="KW-1185">Reference proteome</keyword>
<feature type="domain" description="BTB" evidence="2">
    <location>
        <begin position="70"/>
        <end position="137"/>
    </location>
</feature>
<dbReference type="SMART" id="SM00225">
    <property type="entry name" value="BTB"/>
    <property type="match status" value="1"/>
</dbReference>
<protein>
    <submittedName>
        <fullName evidence="3">POZ domain-containing protein</fullName>
    </submittedName>
</protein>
<evidence type="ECO:0000256" key="1">
    <source>
        <dbReference type="SAM" id="MobiDB-lite"/>
    </source>
</evidence>
<feature type="compositionally biased region" description="Pro residues" evidence="1">
    <location>
        <begin position="30"/>
        <end position="39"/>
    </location>
</feature>
<dbReference type="EMBL" id="ML119759">
    <property type="protein sequence ID" value="RPA75666.1"/>
    <property type="molecule type" value="Genomic_DNA"/>
</dbReference>
<dbReference type="OrthoDB" id="6359816at2759"/>
<dbReference type="SUPFAM" id="SSF54695">
    <property type="entry name" value="POZ domain"/>
    <property type="match status" value="1"/>
</dbReference>
<dbReference type="CDD" id="cd18186">
    <property type="entry name" value="BTB_POZ_ZBTB_KLHL-like"/>
    <property type="match status" value="1"/>
</dbReference>
<dbReference type="AlphaFoldDB" id="A0A3N4HRQ1"/>
<accession>A0A3N4HRQ1</accession>
<dbReference type="STRING" id="1160509.A0A3N4HRQ1"/>